<proteinExistence type="predicted"/>
<accession>A0AAN9JV27</accession>
<evidence type="ECO:0008006" key="4">
    <source>
        <dbReference type="Google" id="ProtNLM"/>
    </source>
</evidence>
<organism evidence="2 3">
    <name type="scientific">Canavalia gladiata</name>
    <name type="common">Sword bean</name>
    <name type="synonym">Dolichos gladiatus</name>
    <dbReference type="NCBI Taxonomy" id="3824"/>
    <lineage>
        <taxon>Eukaryota</taxon>
        <taxon>Viridiplantae</taxon>
        <taxon>Streptophyta</taxon>
        <taxon>Embryophyta</taxon>
        <taxon>Tracheophyta</taxon>
        <taxon>Spermatophyta</taxon>
        <taxon>Magnoliopsida</taxon>
        <taxon>eudicotyledons</taxon>
        <taxon>Gunneridae</taxon>
        <taxon>Pentapetalae</taxon>
        <taxon>rosids</taxon>
        <taxon>fabids</taxon>
        <taxon>Fabales</taxon>
        <taxon>Fabaceae</taxon>
        <taxon>Papilionoideae</taxon>
        <taxon>50 kb inversion clade</taxon>
        <taxon>NPAAA clade</taxon>
        <taxon>indigoferoid/millettioid clade</taxon>
        <taxon>Phaseoleae</taxon>
        <taxon>Canavalia</taxon>
    </lineage>
</organism>
<keyword evidence="1" id="KW-0472">Membrane</keyword>
<gene>
    <name evidence="2" type="ORF">VNO77_43576</name>
</gene>
<sequence>MDNLYTSSAFVFCILLLIFLGSCFCPSINIQRYKSNFMINLLAVDREKSKFNGGVREGRRGAQVVDVDLKGKGHACG</sequence>
<name>A0AAN9JV27_CANGL</name>
<evidence type="ECO:0000256" key="1">
    <source>
        <dbReference type="SAM" id="Phobius"/>
    </source>
</evidence>
<keyword evidence="1" id="KW-1133">Transmembrane helix</keyword>
<reference evidence="2 3" key="1">
    <citation type="submission" date="2024-01" db="EMBL/GenBank/DDBJ databases">
        <title>The genomes of 5 underutilized Papilionoideae crops provide insights into root nodulation and disease resistanc.</title>
        <authorList>
            <person name="Jiang F."/>
        </authorList>
    </citation>
    <scope>NUCLEOTIDE SEQUENCE [LARGE SCALE GENOMIC DNA]</scope>
    <source>
        <strain evidence="2">LVBAO_FW01</strain>
        <tissue evidence="2">Leaves</tissue>
    </source>
</reference>
<evidence type="ECO:0000313" key="2">
    <source>
        <dbReference type="EMBL" id="KAK7305667.1"/>
    </source>
</evidence>
<keyword evidence="3" id="KW-1185">Reference proteome</keyword>
<comment type="caution">
    <text evidence="2">The sequence shown here is derived from an EMBL/GenBank/DDBJ whole genome shotgun (WGS) entry which is preliminary data.</text>
</comment>
<dbReference type="AlphaFoldDB" id="A0AAN9JV27"/>
<protein>
    <recommendedName>
        <fullName evidence="4">Transmembrane protein</fullName>
    </recommendedName>
</protein>
<feature type="transmembrane region" description="Helical" evidence="1">
    <location>
        <begin position="6"/>
        <end position="28"/>
    </location>
</feature>
<dbReference type="EMBL" id="JAYMYQ010000011">
    <property type="protein sequence ID" value="KAK7305667.1"/>
    <property type="molecule type" value="Genomic_DNA"/>
</dbReference>
<dbReference type="Proteomes" id="UP001367508">
    <property type="component" value="Unassembled WGS sequence"/>
</dbReference>
<keyword evidence="1" id="KW-0812">Transmembrane</keyword>
<evidence type="ECO:0000313" key="3">
    <source>
        <dbReference type="Proteomes" id="UP001367508"/>
    </source>
</evidence>